<evidence type="ECO:0000313" key="2">
    <source>
        <dbReference type="EMBL" id="PNX65988.1"/>
    </source>
</evidence>
<comment type="caution">
    <text evidence="2">The sequence shown here is derived from an EMBL/GenBank/DDBJ whole genome shotgun (WGS) entry which is preliminary data.</text>
</comment>
<feature type="region of interest" description="Disordered" evidence="1">
    <location>
        <begin position="197"/>
        <end position="216"/>
    </location>
</feature>
<dbReference type="PANTHER" id="PTHR35317:SF23">
    <property type="entry name" value="OS04G0629600 PROTEIN"/>
    <property type="match status" value="1"/>
</dbReference>
<dbReference type="EMBL" id="ASHM01097416">
    <property type="protein sequence ID" value="PNX65988.1"/>
    <property type="molecule type" value="Genomic_DNA"/>
</dbReference>
<feature type="non-terminal residue" evidence="2">
    <location>
        <position position="216"/>
    </location>
</feature>
<gene>
    <name evidence="2" type="ORF">L195_g054825</name>
</gene>
<sequence length="216" mass="24998">MVGNNNFHANLPVFDGKNWDMWVKQMKVIFTFQEVFDQVNAEIAEHPANATEEQRTTFREAKKKDNKALFLIHQCVDSKVLEKIADAETSKAAWDILQKSYGGDTKVKKVKLQALKRQYELLEMKNDEKVADYFTRLVTLTNQMKNCGNTLEEQEKVEKVLRTLTSKFDHIVVTIEETKDLSEVKIEDLQSTLEAHEMKHGERDHGKDDEQVLLAK</sequence>
<protein>
    <submittedName>
        <fullName evidence="2">Retrovirus-related Pol polyprotein from transposon TNT 1-94</fullName>
    </submittedName>
</protein>
<dbReference type="Proteomes" id="UP000236291">
    <property type="component" value="Unassembled WGS sequence"/>
</dbReference>
<accession>A0A2K3KI79</accession>
<evidence type="ECO:0000313" key="3">
    <source>
        <dbReference type="Proteomes" id="UP000236291"/>
    </source>
</evidence>
<dbReference type="STRING" id="57577.A0A2K3KI79"/>
<evidence type="ECO:0000256" key="1">
    <source>
        <dbReference type="SAM" id="MobiDB-lite"/>
    </source>
</evidence>
<feature type="compositionally biased region" description="Basic and acidic residues" evidence="1">
    <location>
        <begin position="197"/>
        <end position="210"/>
    </location>
</feature>
<dbReference type="PANTHER" id="PTHR35317">
    <property type="entry name" value="OS04G0629600 PROTEIN"/>
    <property type="match status" value="1"/>
</dbReference>
<reference evidence="2 3" key="1">
    <citation type="journal article" date="2014" name="Am. J. Bot.">
        <title>Genome assembly and annotation for red clover (Trifolium pratense; Fabaceae).</title>
        <authorList>
            <person name="Istvanek J."/>
            <person name="Jaros M."/>
            <person name="Krenek A."/>
            <person name="Repkova J."/>
        </authorList>
    </citation>
    <scope>NUCLEOTIDE SEQUENCE [LARGE SCALE GENOMIC DNA]</scope>
    <source>
        <strain evidence="3">cv. Tatra</strain>
        <tissue evidence="2">Young leaves</tissue>
    </source>
</reference>
<name>A0A2K3KI79_TRIPR</name>
<organism evidence="2 3">
    <name type="scientific">Trifolium pratense</name>
    <name type="common">Red clover</name>
    <dbReference type="NCBI Taxonomy" id="57577"/>
    <lineage>
        <taxon>Eukaryota</taxon>
        <taxon>Viridiplantae</taxon>
        <taxon>Streptophyta</taxon>
        <taxon>Embryophyta</taxon>
        <taxon>Tracheophyta</taxon>
        <taxon>Spermatophyta</taxon>
        <taxon>Magnoliopsida</taxon>
        <taxon>eudicotyledons</taxon>
        <taxon>Gunneridae</taxon>
        <taxon>Pentapetalae</taxon>
        <taxon>rosids</taxon>
        <taxon>fabids</taxon>
        <taxon>Fabales</taxon>
        <taxon>Fabaceae</taxon>
        <taxon>Papilionoideae</taxon>
        <taxon>50 kb inversion clade</taxon>
        <taxon>NPAAA clade</taxon>
        <taxon>Hologalegina</taxon>
        <taxon>IRL clade</taxon>
        <taxon>Trifolieae</taxon>
        <taxon>Trifolium</taxon>
    </lineage>
</organism>
<dbReference type="Pfam" id="PF14223">
    <property type="entry name" value="Retrotran_gag_2"/>
    <property type="match status" value="1"/>
</dbReference>
<dbReference type="AlphaFoldDB" id="A0A2K3KI79"/>
<proteinExistence type="predicted"/>
<reference evidence="2 3" key="2">
    <citation type="journal article" date="2017" name="Front. Plant Sci.">
        <title>Gene Classification and Mining of Molecular Markers Useful in Red Clover (Trifolium pratense) Breeding.</title>
        <authorList>
            <person name="Istvanek J."/>
            <person name="Dluhosova J."/>
            <person name="Dluhos P."/>
            <person name="Patkova L."/>
            <person name="Nedelnik J."/>
            <person name="Repkova J."/>
        </authorList>
    </citation>
    <scope>NUCLEOTIDE SEQUENCE [LARGE SCALE GENOMIC DNA]</scope>
    <source>
        <strain evidence="3">cv. Tatra</strain>
        <tissue evidence="2">Young leaves</tissue>
    </source>
</reference>